<dbReference type="Proteomes" id="UP000441354">
    <property type="component" value="Unassembled WGS sequence"/>
</dbReference>
<evidence type="ECO:0000256" key="4">
    <source>
        <dbReference type="ARBA" id="ARBA00022475"/>
    </source>
</evidence>
<dbReference type="Pfam" id="PF02518">
    <property type="entry name" value="HATPase_c"/>
    <property type="match status" value="1"/>
</dbReference>
<dbReference type="PROSITE" id="PS50109">
    <property type="entry name" value="HIS_KIN"/>
    <property type="match status" value="1"/>
</dbReference>
<evidence type="ECO:0000256" key="3">
    <source>
        <dbReference type="ARBA" id="ARBA00012438"/>
    </source>
</evidence>
<keyword evidence="7 14" id="KW-0812">Transmembrane</keyword>
<dbReference type="CDD" id="cd00082">
    <property type="entry name" value="HisKA"/>
    <property type="match status" value="1"/>
</dbReference>
<dbReference type="GO" id="GO:0016036">
    <property type="term" value="P:cellular response to phosphate starvation"/>
    <property type="evidence" value="ECO:0007669"/>
    <property type="project" value="TreeGrafter"/>
</dbReference>
<dbReference type="PANTHER" id="PTHR45453:SF2">
    <property type="entry name" value="HISTIDINE KINASE"/>
    <property type="match status" value="1"/>
</dbReference>
<keyword evidence="9 16" id="KW-0418">Kinase</keyword>
<evidence type="ECO:0000256" key="7">
    <source>
        <dbReference type="ARBA" id="ARBA00022692"/>
    </source>
</evidence>
<comment type="subcellular location">
    <subcellularLocation>
        <location evidence="2">Cell membrane</location>
        <topology evidence="2">Multi-pass membrane protein</topology>
    </subcellularLocation>
</comment>
<dbReference type="InterPro" id="IPR005467">
    <property type="entry name" value="His_kinase_dom"/>
</dbReference>
<dbReference type="GO" id="GO:0000155">
    <property type="term" value="F:phosphorelay sensor kinase activity"/>
    <property type="evidence" value="ECO:0007669"/>
    <property type="project" value="InterPro"/>
</dbReference>
<dbReference type="Gene3D" id="3.30.565.10">
    <property type="entry name" value="Histidine kinase-like ATPase, C-terminal domain"/>
    <property type="match status" value="1"/>
</dbReference>
<keyword evidence="8" id="KW-0547">Nucleotide-binding</keyword>
<keyword evidence="6" id="KW-0808">Transferase</keyword>
<dbReference type="InterPro" id="IPR003661">
    <property type="entry name" value="HisK_dim/P_dom"/>
</dbReference>
<reference evidence="16 17" key="1">
    <citation type="journal article" date="2014" name="Arch. Microbiol.">
        <title>Bacillus mesophilum sp. nov., strain IITR-54T, a novel 4-chlorobiphenyl dechlorinating bacterium.</title>
        <authorList>
            <person name="Manickam N."/>
            <person name="Singh N.K."/>
            <person name="Bajaj A."/>
            <person name="Kumar R.M."/>
            <person name="Kaur G."/>
            <person name="Kaur N."/>
            <person name="Bala M."/>
            <person name="Kumar A."/>
            <person name="Mayilraj S."/>
        </authorList>
    </citation>
    <scope>NUCLEOTIDE SEQUENCE [LARGE SCALE GENOMIC DNA]</scope>
    <source>
        <strain evidence="16 17">IITR-54</strain>
    </source>
</reference>
<keyword evidence="11 14" id="KW-1133">Transmembrane helix</keyword>
<keyword evidence="17" id="KW-1185">Reference proteome</keyword>
<proteinExistence type="predicted"/>
<dbReference type="InterPro" id="IPR003594">
    <property type="entry name" value="HATPase_dom"/>
</dbReference>
<feature type="transmembrane region" description="Helical" evidence="14">
    <location>
        <begin position="12"/>
        <end position="29"/>
    </location>
</feature>
<evidence type="ECO:0000256" key="6">
    <source>
        <dbReference type="ARBA" id="ARBA00022679"/>
    </source>
</evidence>
<dbReference type="SMART" id="SM00387">
    <property type="entry name" value="HATPase_c"/>
    <property type="match status" value="1"/>
</dbReference>
<comment type="caution">
    <text evidence="16">The sequence shown here is derived from an EMBL/GenBank/DDBJ whole genome shotgun (WGS) entry which is preliminary data.</text>
</comment>
<evidence type="ECO:0000256" key="11">
    <source>
        <dbReference type="ARBA" id="ARBA00022989"/>
    </source>
</evidence>
<keyword evidence="4" id="KW-1003">Cell membrane</keyword>
<evidence type="ECO:0000313" key="16">
    <source>
        <dbReference type="EMBL" id="KAB2333020.1"/>
    </source>
</evidence>
<evidence type="ECO:0000259" key="15">
    <source>
        <dbReference type="PROSITE" id="PS50109"/>
    </source>
</evidence>
<dbReference type="OrthoDB" id="9780487at2"/>
<keyword evidence="13 14" id="KW-0472">Membrane</keyword>
<feature type="domain" description="Histidine kinase" evidence="15">
    <location>
        <begin position="121"/>
        <end position="326"/>
    </location>
</feature>
<accession>A0A7V7UVY7</accession>
<dbReference type="InterPro" id="IPR050351">
    <property type="entry name" value="BphY/WalK/GraS-like"/>
</dbReference>
<organism evidence="16 17">
    <name type="scientific">Bacillus mesophilum</name>
    <dbReference type="NCBI Taxonomy" id="1071718"/>
    <lineage>
        <taxon>Bacteria</taxon>
        <taxon>Bacillati</taxon>
        <taxon>Bacillota</taxon>
        <taxon>Bacilli</taxon>
        <taxon>Bacillales</taxon>
        <taxon>Bacillaceae</taxon>
        <taxon>Bacillus</taxon>
    </lineage>
</organism>
<evidence type="ECO:0000256" key="13">
    <source>
        <dbReference type="ARBA" id="ARBA00023136"/>
    </source>
</evidence>
<name>A0A7V7UVY7_9BACI</name>
<keyword evidence="12" id="KW-0902">Two-component regulatory system</keyword>
<gene>
    <name evidence="16" type="ORF">F7732_09885</name>
</gene>
<dbReference type="RefSeq" id="WP_151574480.1">
    <property type="nucleotide sequence ID" value="NZ_WBOT01000003.1"/>
</dbReference>
<evidence type="ECO:0000256" key="9">
    <source>
        <dbReference type="ARBA" id="ARBA00022777"/>
    </source>
</evidence>
<evidence type="ECO:0000256" key="1">
    <source>
        <dbReference type="ARBA" id="ARBA00000085"/>
    </source>
</evidence>
<dbReference type="GO" id="GO:0005886">
    <property type="term" value="C:plasma membrane"/>
    <property type="evidence" value="ECO:0007669"/>
    <property type="project" value="UniProtKB-SubCell"/>
</dbReference>
<evidence type="ECO:0000313" key="17">
    <source>
        <dbReference type="Proteomes" id="UP000441354"/>
    </source>
</evidence>
<keyword evidence="5" id="KW-0597">Phosphoprotein</keyword>
<dbReference type="InterPro" id="IPR036890">
    <property type="entry name" value="HATPase_C_sf"/>
</dbReference>
<dbReference type="EMBL" id="WBOT01000003">
    <property type="protein sequence ID" value="KAB2333020.1"/>
    <property type="molecule type" value="Genomic_DNA"/>
</dbReference>
<feature type="transmembrane region" description="Helical" evidence="14">
    <location>
        <begin position="35"/>
        <end position="55"/>
    </location>
</feature>
<dbReference type="AlphaFoldDB" id="A0A7V7UVY7"/>
<evidence type="ECO:0000256" key="8">
    <source>
        <dbReference type="ARBA" id="ARBA00022741"/>
    </source>
</evidence>
<dbReference type="SUPFAM" id="SSF55874">
    <property type="entry name" value="ATPase domain of HSP90 chaperone/DNA topoisomerase II/histidine kinase"/>
    <property type="match status" value="1"/>
</dbReference>
<dbReference type="EC" id="2.7.13.3" evidence="3"/>
<dbReference type="GO" id="GO:0004721">
    <property type="term" value="F:phosphoprotein phosphatase activity"/>
    <property type="evidence" value="ECO:0007669"/>
    <property type="project" value="TreeGrafter"/>
</dbReference>
<dbReference type="GO" id="GO:0005524">
    <property type="term" value="F:ATP binding"/>
    <property type="evidence" value="ECO:0007669"/>
    <property type="project" value="UniProtKB-KW"/>
</dbReference>
<sequence length="335" mass="38872">MIGTYLRERLSWILLFFATQVLVLFIVFIDSSIPFGSVLYIHLLSFLLFAIFLAVRYHKETKFYRSLAEREYNLDITGIIQAESPFEKLVEETITEQTALLKREAAQNFILLEQEKDDLLAWIHEVKTPLTALKLMIDRLDDETMKKQMTYEWLRVHLLLDQQLHKKRLPFMQNDLYIEKTELEPIVFEEIQTLRAWCMQKGLGFHIDLHEEKVYTDAKWLGFILRQILSNAIKYSEHGDITVRSERKGDQHILQVQDFGKGISAKDLPRIFDKGFTSTEQHQNNAATGMGLYLAKNAADSLLIHIDVTSAMGSGTTLTLTFPKKNDFVDMKALH</sequence>
<evidence type="ECO:0000256" key="5">
    <source>
        <dbReference type="ARBA" id="ARBA00022553"/>
    </source>
</evidence>
<dbReference type="InterPro" id="IPR004358">
    <property type="entry name" value="Sig_transdc_His_kin-like_C"/>
</dbReference>
<evidence type="ECO:0000256" key="12">
    <source>
        <dbReference type="ARBA" id="ARBA00023012"/>
    </source>
</evidence>
<comment type="catalytic activity">
    <reaction evidence="1">
        <text>ATP + protein L-histidine = ADP + protein N-phospho-L-histidine.</text>
        <dbReference type="EC" id="2.7.13.3"/>
    </reaction>
</comment>
<keyword evidence="10" id="KW-0067">ATP-binding</keyword>
<evidence type="ECO:0000256" key="2">
    <source>
        <dbReference type="ARBA" id="ARBA00004651"/>
    </source>
</evidence>
<protein>
    <recommendedName>
        <fullName evidence="3">histidine kinase</fullName>
        <ecNumber evidence="3">2.7.13.3</ecNumber>
    </recommendedName>
</protein>
<evidence type="ECO:0000256" key="14">
    <source>
        <dbReference type="SAM" id="Phobius"/>
    </source>
</evidence>
<dbReference type="PRINTS" id="PR00344">
    <property type="entry name" value="BCTRLSENSOR"/>
</dbReference>
<evidence type="ECO:0000256" key="10">
    <source>
        <dbReference type="ARBA" id="ARBA00022840"/>
    </source>
</evidence>
<dbReference type="PANTHER" id="PTHR45453">
    <property type="entry name" value="PHOSPHATE REGULON SENSOR PROTEIN PHOR"/>
    <property type="match status" value="1"/>
</dbReference>